<proteinExistence type="predicted"/>
<keyword evidence="1" id="KW-0812">Transmembrane</keyword>
<feature type="transmembrane region" description="Helical" evidence="1">
    <location>
        <begin position="91"/>
        <end position="112"/>
    </location>
</feature>
<dbReference type="Proteomes" id="UP000076532">
    <property type="component" value="Unassembled WGS sequence"/>
</dbReference>
<evidence type="ECO:0000256" key="1">
    <source>
        <dbReference type="SAM" id="Phobius"/>
    </source>
</evidence>
<organism evidence="2 3">
    <name type="scientific">Athelia psychrophila</name>
    <dbReference type="NCBI Taxonomy" id="1759441"/>
    <lineage>
        <taxon>Eukaryota</taxon>
        <taxon>Fungi</taxon>
        <taxon>Dikarya</taxon>
        <taxon>Basidiomycota</taxon>
        <taxon>Agaricomycotina</taxon>
        <taxon>Agaricomycetes</taxon>
        <taxon>Agaricomycetidae</taxon>
        <taxon>Atheliales</taxon>
        <taxon>Atheliaceae</taxon>
        <taxon>Athelia</taxon>
    </lineage>
</organism>
<evidence type="ECO:0000313" key="2">
    <source>
        <dbReference type="EMBL" id="KZP12037.1"/>
    </source>
</evidence>
<evidence type="ECO:0000313" key="3">
    <source>
        <dbReference type="Proteomes" id="UP000076532"/>
    </source>
</evidence>
<reference evidence="2 3" key="1">
    <citation type="journal article" date="2016" name="Mol. Biol. Evol.">
        <title>Comparative Genomics of Early-Diverging Mushroom-Forming Fungi Provides Insights into the Origins of Lignocellulose Decay Capabilities.</title>
        <authorList>
            <person name="Nagy L.G."/>
            <person name="Riley R."/>
            <person name="Tritt A."/>
            <person name="Adam C."/>
            <person name="Daum C."/>
            <person name="Floudas D."/>
            <person name="Sun H."/>
            <person name="Yadav J.S."/>
            <person name="Pangilinan J."/>
            <person name="Larsson K.H."/>
            <person name="Matsuura K."/>
            <person name="Barry K."/>
            <person name="Labutti K."/>
            <person name="Kuo R."/>
            <person name="Ohm R.A."/>
            <person name="Bhattacharya S.S."/>
            <person name="Shirouzu T."/>
            <person name="Yoshinaga Y."/>
            <person name="Martin F.M."/>
            <person name="Grigoriev I.V."/>
            <person name="Hibbett D.S."/>
        </authorList>
    </citation>
    <scope>NUCLEOTIDE SEQUENCE [LARGE SCALE GENOMIC DNA]</scope>
    <source>
        <strain evidence="2 3">CBS 109695</strain>
    </source>
</reference>
<name>A0A166AWS2_9AGAM</name>
<gene>
    <name evidence="2" type="ORF">FIBSPDRAFT_870659</name>
</gene>
<keyword evidence="1" id="KW-0472">Membrane</keyword>
<protein>
    <submittedName>
        <fullName evidence="2">Uncharacterized protein</fullName>
    </submittedName>
</protein>
<accession>A0A166AWS2</accession>
<keyword evidence="1" id="KW-1133">Transmembrane helix</keyword>
<keyword evidence="3" id="KW-1185">Reference proteome</keyword>
<feature type="transmembrane region" description="Helical" evidence="1">
    <location>
        <begin position="50"/>
        <end position="71"/>
    </location>
</feature>
<dbReference type="AlphaFoldDB" id="A0A166AWS2"/>
<sequence>MVEKRKTVLAHHVNSTSPSLTQSVSRLASSSDMHFLFRSFSIWFGTRTHLFSGLSGFWLTVSVTWLCPGSWIHRLPGLTAPTASPVSGGTFSIASVSASISCTLLASPLIITPDQALRVARMPPVSQKQCGTVNRTAVASSENRVTRTWRIGWDGGHGRGGGWKLRLEGQG</sequence>
<dbReference type="EMBL" id="KV417653">
    <property type="protein sequence ID" value="KZP12037.1"/>
    <property type="molecule type" value="Genomic_DNA"/>
</dbReference>